<dbReference type="PANTHER" id="PTHR15139">
    <property type="entry name" value="TUBULIN FOLDING COFACTOR C"/>
    <property type="match status" value="1"/>
</dbReference>
<comment type="similarity">
    <text evidence="2">Belongs to the TBCC family.</text>
</comment>
<dbReference type="PANTHER" id="PTHR15139:SF0">
    <property type="entry name" value="TUBULIN-SPECIFIC CHAPERONE C"/>
    <property type="match status" value="1"/>
</dbReference>
<gene>
    <name evidence="8" type="ORF">CYY_003910</name>
</gene>
<comment type="caution">
    <text evidence="8">The sequence shown here is derived from an EMBL/GenBank/DDBJ whole genome shotgun (WGS) entry which is preliminary data.</text>
</comment>
<reference evidence="8" key="1">
    <citation type="submission" date="2020-01" db="EMBL/GenBank/DDBJ databases">
        <title>Development of genomics and gene disruption for Polysphondylium violaceum indicates a role for the polyketide synthase stlB in stalk morphogenesis.</title>
        <authorList>
            <person name="Narita B."/>
            <person name="Kawabe Y."/>
            <person name="Kin K."/>
            <person name="Saito T."/>
            <person name="Gibbs R."/>
            <person name="Kuspa A."/>
            <person name="Muzny D."/>
            <person name="Queller D."/>
            <person name="Richards S."/>
            <person name="Strassman J."/>
            <person name="Sucgang R."/>
            <person name="Worley K."/>
            <person name="Schaap P."/>
        </authorList>
    </citation>
    <scope>NUCLEOTIDE SEQUENCE</scope>
    <source>
        <strain evidence="8">QSvi11</strain>
    </source>
</reference>
<dbReference type="InterPro" id="IPR016098">
    <property type="entry name" value="CAP/MinC_C"/>
</dbReference>
<dbReference type="Gene3D" id="2.160.20.70">
    <property type="match status" value="1"/>
</dbReference>
<feature type="coiled-coil region" evidence="6">
    <location>
        <begin position="54"/>
        <end position="81"/>
    </location>
</feature>
<sequence length="367" mass="41652">MNNPNNNGNNKGSSTLDSISKEIEDRDEQRKLQQLRNKEIHQQTQIDLSNSNNITKCINEINQLEKEIENELQQIDLSTSSKDSTTTPLTIDSIKNTFNDIEHKIATMSLLLAESNHFLPLFEIKNLNLTISNVQKNTNTLKDKVIPKQKFSFKRAAKSSTPKVTNNTTIDTSIPSPAVAPLVDNESIFDNSNIKGFNGKELVYPPTATTSTSSSSDTINDLLISNLVDCKVILKMKVLTACKINNIKNCTIISHSPIDGSIFIDNCIDTTFSFSSRQIRIHYSSNCRFNIFVKSNPIIEGCNGIKFSSYPHRQLQLTDQDYSRFMQYNFDLININADTEKYKDVNDFDWLQTKPSPHWELVKEEQE</sequence>
<evidence type="ECO:0000259" key="7">
    <source>
        <dbReference type="PROSITE" id="PS51329"/>
    </source>
</evidence>
<dbReference type="Proteomes" id="UP000695562">
    <property type="component" value="Unassembled WGS sequence"/>
</dbReference>
<dbReference type="InterPro" id="IPR027684">
    <property type="entry name" value="TBCC"/>
</dbReference>
<dbReference type="InterPro" id="IPR038397">
    <property type="entry name" value="TBCC_N_sf"/>
</dbReference>
<evidence type="ECO:0000256" key="5">
    <source>
        <dbReference type="ARBA" id="ARBA00026055"/>
    </source>
</evidence>
<proteinExistence type="inferred from homology"/>
<protein>
    <recommendedName>
        <fullName evidence="7">C-CAP/cofactor C-like domain-containing protein</fullName>
    </recommendedName>
</protein>
<keyword evidence="6" id="KW-0175">Coiled coil</keyword>
<dbReference type="GO" id="GO:0005737">
    <property type="term" value="C:cytoplasm"/>
    <property type="evidence" value="ECO:0007669"/>
    <property type="project" value="UniProtKB-SubCell"/>
</dbReference>
<evidence type="ECO:0000256" key="2">
    <source>
        <dbReference type="ARBA" id="ARBA00008848"/>
    </source>
</evidence>
<feature type="domain" description="C-CAP/cofactor C-like" evidence="7">
    <location>
        <begin position="205"/>
        <end position="350"/>
    </location>
</feature>
<evidence type="ECO:0000313" key="9">
    <source>
        <dbReference type="Proteomes" id="UP000695562"/>
    </source>
</evidence>
<keyword evidence="9" id="KW-1185">Reference proteome</keyword>
<keyword evidence="4" id="KW-0007">Acetylation</keyword>
<accession>A0A8J4PXR1</accession>
<comment type="subcellular location">
    <subcellularLocation>
        <location evidence="1">Cytoplasm</location>
    </subcellularLocation>
</comment>
<dbReference type="EMBL" id="AJWJ01000130">
    <property type="protein sequence ID" value="KAF2074764.1"/>
    <property type="molecule type" value="Genomic_DNA"/>
</dbReference>
<dbReference type="InterPro" id="IPR012945">
    <property type="entry name" value="Tubulin-bd_cofactor_C_dom"/>
</dbReference>
<dbReference type="OrthoDB" id="194775at2759"/>
<evidence type="ECO:0000313" key="8">
    <source>
        <dbReference type="EMBL" id="KAF2074764.1"/>
    </source>
</evidence>
<organism evidence="8 9">
    <name type="scientific">Polysphondylium violaceum</name>
    <dbReference type="NCBI Taxonomy" id="133409"/>
    <lineage>
        <taxon>Eukaryota</taxon>
        <taxon>Amoebozoa</taxon>
        <taxon>Evosea</taxon>
        <taxon>Eumycetozoa</taxon>
        <taxon>Dictyostelia</taxon>
        <taxon>Dictyosteliales</taxon>
        <taxon>Dictyosteliaceae</taxon>
        <taxon>Polysphondylium</taxon>
    </lineage>
</organism>
<dbReference type="Pfam" id="PF16752">
    <property type="entry name" value="TBCC_N"/>
    <property type="match status" value="1"/>
</dbReference>
<dbReference type="InterPro" id="IPR031925">
    <property type="entry name" value="TBCC_N"/>
</dbReference>
<dbReference type="PROSITE" id="PS51329">
    <property type="entry name" value="C_CAP_COFACTOR_C"/>
    <property type="match status" value="1"/>
</dbReference>
<evidence type="ECO:0000256" key="4">
    <source>
        <dbReference type="ARBA" id="ARBA00022990"/>
    </source>
</evidence>
<dbReference type="Gene3D" id="1.20.58.1250">
    <property type="entry name" value="Tubulin Binding Cofactor C, N-terminal domain"/>
    <property type="match status" value="1"/>
</dbReference>
<dbReference type="AlphaFoldDB" id="A0A8J4PXR1"/>
<evidence type="ECO:0000256" key="6">
    <source>
        <dbReference type="SAM" id="Coils"/>
    </source>
</evidence>
<evidence type="ECO:0000256" key="1">
    <source>
        <dbReference type="ARBA" id="ARBA00004496"/>
    </source>
</evidence>
<dbReference type="GO" id="GO:0007023">
    <property type="term" value="P:post-chaperonin tubulin folding pathway"/>
    <property type="evidence" value="ECO:0007669"/>
    <property type="project" value="InterPro"/>
</dbReference>
<dbReference type="InterPro" id="IPR017901">
    <property type="entry name" value="C-CAP_CF_C-like"/>
</dbReference>
<dbReference type="Pfam" id="PF07986">
    <property type="entry name" value="TBCC"/>
    <property type="match status" value="1"/>
</dbReference>
<dbReference type="GO" id="GO:0007021">
    <property type="term" value="P:tubulin complex assembly"/>
    <property type="evidence" value="ECO:0007669"/>
    <property type="project" value="TreeGrafter"/>
</dbReference>
<evidence type="ECO:0000256" key="3">
    <source>
        <dbReference type="ARBA" id="ARBA00022490"/>
    </source>
</evidence>
<keyword evidence="3" id="KW-0963">Cytoplasm</keyword>
<dbReference type="GO" id="GO:0015631">
    <property type="term" value="F:tubulin binding"/>
    <property type="evidence" value="ECO:0007669"/>
    <property type="project" value="InterPro"/>
</dbReference>
<name>A0A8J4PXR1_9MYCE</name>
<comment type="subunit">
    <text evidence="5">Supercomplex made of cofactors A to E. Cofactors A and D function by capturing and stabilizing tubulin in a quasi-native conformation. Cofactor E binds to the cofactor D-tubulin complex; interaction with cofactor C then causes the release of tubulin polypeptides that are committed to the native state.</text>
</comment>